<feature type="region of interest" description="Disordered" evidence="3">
    <location>
        <begin position="1"/>
        <end position="90"/>
    </location>
</feature>
<dbReference type="PANTHER" id="PTHR43343">
    <property type="entry name" value="PEPTIDASE S12"/>
    <property type="match status" value="1"/>
</dbReference>
<keyword evidence="2 6" id="KW-0378">Hydrolase</keyword>
<evidence type="ECO:0000256" key="2">
    <source>
        <dbReference type="ARBA" id="ARBA00022801"/>
    </source>
</evidence>
<dbReference type="SUPFAM" id="SSF50494">
    <property type="entry name" value="Trypsin-like serine proteases"/>
    <property type="match status" value="1"/>
</dbReference>
<dbReference type="PANTHER" id="PTHR43343:SF3">
    <property type="entry name" value="PROTEASE DO-LIKE 8, CHLOROPLASTIC"/>
    <property type="match status" value="1"/>
</dbReference>
<keyword evidence="4" id="KW-0472">Membrane</keyword>
<dbReference type="Gene3D" id="2.30.42.10">
    <property type="match status" value="1"/>
</dbReference>
<dbReference type="Gene3D" id="2.40.10.120">
    <property type="match status" value="1"/>
</dbReference>
<dbReference type="Pfam" id="PF13365">
    <property type="entry name" value="Trypsin_2"/>
    <property type="match status" value="1"/>
</dbReference>
<protein>
    <submittedName>
        <fullName evidence="6">S1C family serine protease</fullName>
        <ecNumber evidence="6">3.4.21.-</ecNumber>
    </submittedName>
</protein>
<dbReference type="SUPFAM" id="SSF50156">
    <property type="entry name" value="PDZ domain-like"/>
    <property type="match status" value="1"/>
</dbReference>
<evidence type="ECO:0000256" key="3">
    <source>
        <dbReference type="SAM" id="MobiDB-lite"/>
    </source>
</evidence>
<proteinExistence type="predicted"/>
<dbReference type="Proteomes" id="UP001596455">
    <property type="component" value="Unassembled WGS sequence"/>
</dbReference>
<dbReference type="RefSeq" id="WP_382395835.1">
    <property type="nucleotide sequence ID" value="NZ_JBHTCQ010000003.1"/>
</dbReference>
<sequence>MSTNTPGYGTSPDPARKGQAPDEGWSRPTAWQAGQQSAPTPPAYPADTSWGYGAGGGTGHDGYPASSSPMMSAPEPERAQETPPRPRRRGVPFGVVVLLMIVSLLAGTILGGVGSRYLPGEEQADAVPTTLPTSGSGRPPDSVAGIAESVLPSTVYIEASGGQDATSGTGVVLREDGYLVTNNHVVAAAAEDGTITVGFQDGSEEEAEVVGRTSDYDLAVLRVDRGGLEPLVLADSDGVVVGDPVVAVGAPLGLEGTVTTGIISALNRPVTAGSGQAPTFINALQTDAAINPGNSGGPLVDGNGEVVGINTAIAQASGTGGPAGSIGLGFAIPANQVRRTTEQIIATGEATYPIIGATLDATYDGEGVQVLQGDVDGNEAITADGPADQAGIRPGEVIVSIDGRPVTTPDELIVAIRARAPGDEIVLGVRRGGAVEDVTVTLGEETSD</sequence>
<reference evidence="7" key="1">
    <citation type="journal article" date="2019" name="Int. J. Syst. Evol. Microbiol.">
        <title>The Global Catalogue of Microorganisms (GCM) 10K type strain sequencing project: providing services to taxonomists for standard genome sequencing and annotation.</title>
        <authorList>
            <consortium name="The Broad Institute Genomics Platform"/>
            <consortium name="The Broad Institute Genome Sequencing Center for Infectious Disease"/>
            <person name="Wu L."/>
            <person name="Ma J."/>
        </authorList>
    </citation>
    <scope>NUCLEOTIDE SEQUENCE [LARGE SCALE GENOMIC DNA]</scope>
    <source>
        <strain evidence="7">JCM 1490</strain>
    </source>
</reference>
<comment type="caution">
    <text evidence="6">The sequence shown here is derived from an EMBL/GenBank/DDBJ whole genome shotgun (WGS) entry which is preliminary data.</text>
</comment>
<feature type="compositionally biased region" description="Low complexity" evidence="3">
    <location>
        <begin position="61"/>
        <end position="74"/>
    </location>
</feature>
<dbReference type="Pfam" id="PF13180">
    <property type="entry name" value="PDZ_2"/>
    <property type="match status" value="1"/>
</dbReference>
<keyword evidence="4" id="KW-0812">Transmembrane</keyword>
<dbReference type="CDD" id="cd06779">
    <property type="entry name" value="cpPDZ_Deg_HtrA-like"/>
    <property type="match status" value="1"/>
</dbReference>
<feature type="domain" description="PDZ" evidence="5">
    <location>
        <begin position="353"/>
        <end position="433"/>
    </location>
</feature>
<evidence type="ECO:0000313" key="6">
    <source>
        <dbReference type="EMBL" id="MFC7406436.1"/>
    </source>
</evidence>
<gene>
    <name evidence="6" type="ORF">ACFQQL_15060</name>
</gene>
<dbReference type="InterPro" id="IPR001478">
    <property type="entry name" value="PDZ"/>
</dbReference>
<keyword evidence="4" id="KW-1133">Transmembrane helix</keyword>
<dbReference type="InterPro" id="IPR036034">
    <property type="entry name" value="PDZ_sf"/>
</dbReference>
<accession>A0ABW2QAB8</accession>
<evidence type="ECO:0000259" key="5">
    <source>
        <dbReference type="SMART" id="SM00228"/>
    </source>
</evidence>
<dbReference type="GO" id="GO:0006508">
    <property type="term" value="P:proteolysis"/>
    <property type="evidence" value="ECO:0007669"/>
    <property type="project" value="UniProtKB-KW"/>
</dbReference>
<dbReference type="InterPro" id="IPR009003">
    <property type="entry name" value="Peptidase_S1_PA"/>
</dbReference>
<dbReference type="PRINTS" id="PR00834">
    <property type="entry name" value="PROTEASES2C"/>
</dbReference>
<evidence type="ECO:0000313" key="7">
    <source>
        <dbReference type="Proteomes" id="UP001596455"/>
    </source>
</evidence>
<feature type="transmembrane region" description="Helical" evidence="4">
    <location>
        <begin position="93"/>
        <end position="113"/>
    </location>
</feature>
<dbReference type="GO" id="GO:0008233">
    <property type="term" value="F:peptidase activity"/>
    <property type="evidence" value="ECO:0007669"/>
    <property type="project" value="UniProtKB-KW"/>
</dbReference>
<dbReference type="InterPro" id="IPR001940">
    <property type="entry name" value="Peptidase_S1C"/>
</dbReference>
<organism evidence="6 7">
    <name type="scientific">Georgenia alba</name>
    <dbReference type="NCBI Taxonomy" id="2233858"/>
    <lineage>
        <taxon>Bacteria</taxon>
        <taxon>Bacillati</taxon>
        <taxon>Actinomycetota</taxon>
        <taxon>Actinomycetes</taxon>
        <taxon>Micrococcales</taxon>
        <taxon>Bogoriellaceae</taxon>
        <taxon>Georgenia</taxon>
    </lineage>
</organism>
<evidence type="ECO:0000256" key="1">
    <source>
        <dbReference type="ARBA" id="ARBA00022670"/>
    </source>
</evidence>
<keyword evidence="7" id="KW-1185">Reference proteome</keyword>
<dbReference type="SMART" id="SM00228">
    <property type="entry name" value="PDZ"/>
    <property type="match status" value="1"/>
</dbReference>
<dbReference type="EC" id="3.4.21.-" evidence="6"/>
<dbReference type="EMBL" id="JBHTCQ010000003">
    <property type="protein sequence ID" value="MFC7406436.1"/>
    <property type="molecule type" value="Genomic_DNA"/>
</dbReference>
<evidence type="ECO:0000256" key="4">
    <source>
        <dbReference type="SAM" id="Phobius"/>
    </source>
</evidence>
<dbReference type="InterPro" id="IPR051201">
    <property type="entry name" value="Chloro_Bact_Ser_Proteases"/>
</dbReference>
<name>A0ABW2QAB8_9MICO</name>
<keyword evidence="1 6" id="KW-0645">Protease</keyword>